<protein>
    <recommendedName>
        <fullName evidence="1">Mg chelatase-related protein C-terminal domain-containing protein</fullName>
    </recommendedName>
</protein>
<sequence length="48" mass="5364">MKINFVYQCGLIYNQILRVAGTIADLENADKVLNMHIAGSFELPLNVI</sequence>
<accession>A8EZC9</accession>
<proteinExistence type="predicted"/>
<gene>
    <name evidence="2" type="ordered locus">A1E_03925</name>
</gene>
<reference evidence="3" key="1">
    <citation type="submission" date="2007-09" db="EMBL/GenBank/DDBJ databases">
        <title>Complete genome sequence of Rickettsia canadensis.</title>
        <authorList>
            <person name="Madan A."/>
            <person name="Fahey J."/>
            <person name="Helton E."/>
            <person name="Ketteman M."/>
            <person name="Madan A."/>
            <person name="Rodrigues S."/>
            <person name="Sanchez A."/>
            <person name="Whiting M."/>
            <person name="Dasch G."/>
            <person name="Eremeeva M."/>
        </authorList>
    </citation>
    <scope>NUCLEOTIDE SEQUENCE [LARGE SCALE GENOMIC DNA]</scope>
    <source>
        <strain evidence="3">McKiel</strain>
    </source>
</reference>
<dbReference type="RefSeq" id="WP_012148907.1">
    <property type="nucleotide sequence ID" value="NC_009879.1"/>
</dbReference>
<organism evidence="2 3">
    <name type="scientific">Rickettsia canadensis (strain McKiel)</name>
    <dbReference type="NCBI Taxonomy" id="293613"/>
    <lineage>
        <taxon>Bacteria</taxon>
        <taxon>Pseudomonadati</taxon>
        <taxon>Pseudomonadota</taxon>
        <taxon>Alphaproteobacteria</taxon>
        <taxon>Rickettsiales</taxon>
        <taxon>Rickettsiaceae</taxon>
        <taxon>Rickettsieae</taxon>
        <taxon>Rickettsia</taxon>
        <taxon>belli group</taxon>
    </lineage>
</organism>
<dbReference type="Pfam" id="PF13335">
    <property type="entry name" value="Mg_chelatase_C"/>
    <property type="match status" value="1"/>
</dbReference>
<feature type="domain" description="Mg chelatase-related protein C-terminal" evidence="1">
    <location>
        <begin position="13"/>
        <end position="40"/>
    </location>
</feature>
<dbReference type="InterPro" id="IPR025158">
    <property type="entry name" value="Mg_chelat-rel_C"/>
</dbReference>
<evidence type="ECO:0000313" key="2">
    <source>
        <dbReference type="EMBL" id="ABV73712.1"/>
    </source>
</evidence>
<dbReference type="AlphaFoldDB" id="A8EZC9"/>
<dbReference type="Proteomes" id="UP000007056">
    <property type="component" value="Chromosome"/>
</dbReference>
<name>A8EZC9_RICCK</name>
<evidence type="ECO:0000313" key="3">
    <source>
        <dbReference type="Proteomes" id="UP000007056"/>
    </source>
</evidence>
<evidence type="ECO:0000259" key="1">
    <source>
        <dbReference type="Pfam" id="PF13335"/>
    </source>
</evidence>
<dbReference type="KEGG" id="rcm:A1E_03925"/>
<dbReference type="EMBL" id="CP000409">
    <property type="protein sequence ID" value="ABV73712.1"/>
    <property type="molecule type" value="Genomic_DNA"/>
</dbReference>
<dbReference type="HOGENOM" id="CLU_3157250_0_0_5"/>